<comment type="caution">
    <text evidence="1">The sequence shown here is derived from an EMBL/GenBank/DDBJ whole genome shotgun (WGS) entry which is preliminary data.</text>
</comment>
<organism evidence="1 2">
    <name type="scientific">Halopseudomonas pertucinogena</name>
    <dbReference type="NCBI Taxonomy" id="86175"/>
    <lineage>
        <taxon>Bacteria</taxon>
        <taxon>Pseudomonadati</taxon>
        <taxon>Pseudomonadota</taxon>
        <taxon>Gammaproteobacteria</taxon>
        <taxon>Pseudomonadales</taxon>
        <taxon>Pseudomonadaceae</taxon>
        <taxon>Halopseudomonas</taxon>
    </lineage>
</organism>
<dbReference type="PROSITE" id="PS51257">
    <property type="entry name" value="PROKAR_LIPOPROTEIN"/>
    <property type="match status" value="1"/>
</dbReference>
<protein>
    <submittedName>
        <fullName evidence="1">Uncharacterized protein</fullName>
    </submittedName>
</protein>
<evidence type="ECO:0000313" key="2">
    <source>
        <dbReference type="Proteomes" id="UP000633263"/>
    </source>
</evidence>
<gene>
    <name evidence="1" type="ORF">GCM10009083_03570</name>
</gene>
<evidence type="ECO:0000313" key="1">
    <source>
        <dbReference type="EMBL" id="GGI90477.1"/>
    </source>
</evidence>
<name>A0ABQ2CHZ6_9GAMM</name>
<sequence>MKNIYKTAFLVISVIGCTTEIFANDKYSSRIRSYALSPYTQQGYPDTIAQFGSRLTEIESFRRRTAEMALESGKCDTVEFVELSAESTLSRLKFWADCTNGQRIYLTEEEIEKNTKVLTQEEKSWDQSSAMRACREAIKDRALIPSEVDIHNLLGISFYKAPLTHNVVLKMNFDAKNAFGTEIPYTATCHFEPGKVGTIDIERRR</sequence>
<proteinExistence type="predicted"/>
<reference evidence="2" key="1">
    <citation type="journal article" date="2019" name="Int. J. Syst. Evol. Microbiol.">
        <title>The Global Catalogue of Microorganisms (GCM) 10K type strain sequencing project: providing services to taxonomists for standard genome sequencing and annotation.</title>
        <authorList>
            <consortium name="The Broad Institute Genomics Platform"/>
            <consortium name="The Broad Institute Genome Sequencing Center for Infectious Disease"/>
            <person name="Wu L."/>
            <person name="Ma J."/>
        </authorList>
    </citation>
    <scope>NUCLEOTIDE SEQUENCE [LARGE SCALE GENOMIC DNA]</scope>
    <source>
        <strain evidence="2">JCM 11590</strain>
    </source>
</reference>
<keyword evidence="2" id="KW-1185">Reference proteome</keyword>
<dbReference type="EMBL" id="BMNN01000001">
    <property type="protein sequence ID" value="GGI90477.1"/>
    <property type="molecule type" value="Genomic_DNA"/>
</dbReference>
<dbReference type="RefSeq" id="WP_188634870.1">
    <property type="nucleotide sequence ID" value="NZ_BMNN01000001.1"/>
</dbReference>
<dbReference type="Proteomes" id="UP000633263">
    <property type="component" value="Unassembled WGS sequence"/>
</dbReference>
<accession>A0ABQ2CHZ6</accession>